<reference evidence="6" key="2">
    <citation type="submission" date="2020-02" db="EMBL/GenBank/DDBJ databases">
        <authorList>
            <person name="Matsumoto Y."/>
            <person name="Kinjo T."/>
            <person name="Motooka D."/>
            <person name="Nabeya D."/>
            <person name="Jung N."/>
            <person name="Uechi K."/>
            <person name="Horii T."/>
            <person name="Iida T."/>
            <person name="Fujita J."/>
            <person name="Nakamura S."/>
        </authorList>
    </citation>
    <scope>NUCLEOTIDE SEQUENCE</scope>
    <source>
        <strain evidence="6">JCM 15653</strain>
    </source>
</reference>
<dbReference type="Pfam" id="PF05481">
    <property type="entry name" value="Myco_19_kDa"/>
    <property type="match status" value="1"/>
</dbReference>
<evidence type="ECO:0000313" key="6">
    <source>
        <dbReference type="EMBL" id="BBX90960.1"/>
    </source>
</evidence>
<dbReference type="Proteomes" id="UP001162885">
    <property type="component" value="Chromosome"/>
</dbReference>
<proteinExistence type="predicted"/>
<evidence type="ECO:0000256" key="5">
    <source>
        <dbReference type="ARBA" id="ARBA00023288"/>
    </source>
</evidence>
<evidence type="ECO:0000313" key="7">
    <source>
        <dbReference type="EMBL" id="UNC01113.1"/>
    </source>
</evidence>
<evidence type="ECO:0000256" key="4">
    <source>
        <dbReference type="ARBA" id="ARBA00023139"/>
    </source>
</evidence>
<evidence type="ECO:0000256" key="2">
    <source>
        <dbReference type="ARBA" id="ARBA00022729"/>
    </source>
</evidence>
<accession>A0AAX3A0G6</accession>
<reference evidence="7 9" key="3">
    <citation type="journal article" date="2022" name="BMC Genomics">
        <title>Comparative genome analysis of mycobacteria focusing on tRNA and non-coding RNA.</title>
        <authorList>
            <person name="Behra P.R.K."/>
            <person name="Pettersson B.M.F."/>
            <person name="Ramesh M."/>
            <person name="Das S."/>
            <person name="Dasgupta S."/>
            <person name="Kirsebom L.A."/>
        </authorList>
    </citation>
    <scope>NUCLEOTIDE SEQUENCE [LARGE SCALE GENOMIC DNA]</scope>
    <source>
        <strain evidence="7 9">DSM 44677</strain>
    </source>
</reference>
<sequence length="153" mass="16205">MRAVVGIAAPVAAITLVAGCASGGATSDVSIVLDGEPHTLTAHVTCTRFPDGNLLIYASPSATNHRRSVRVMLATRNRLVVTAAGFRIPEANGFTKDSQEMTATKVDDDYTITGRMPADERGTGWRQVKIEVTCPDYQRPKGPPDTLPAIGSP</sequence>
<dbReference type="Proteomes" id="UP000466683">
    <property type="component" value="Chromosome"/>
</dbReference>
<organism evidence="7 9">
    <name type="scientific">Mycolicibacterium boenickei</name>
    <dbReference type="NCBI Taxonomy" id="146017"/>
    <lineage>
        <taxon>Bacteria</taxon>
        <taxon>Bacillati</taxon>
        <taxon>Actinomycetota</taxon>
        <taxon>Actinomycetes</taxon>
        <taxon>Mycobacteriales</taxon>
        <taxon>Mycobacteriaceae</taxon>
        <taxon>Mycolicibacterium</taxon>
    </lineage>
</organism>
<keyword evidence="5 7" id="KW-0449">Lipoprotein</keyword>
<name>A0AAX3A0G6_9MYCO</name>
<reference evidence="6 8" key="1">
    <citation type="journal article" date="2019" name="Emerg. Microbes Infect.">
        <title>Comprehensive subspecies identification of 175 nontuberculous mycobacteria species based on 7547 genomic profiles.</title>
        <authorList>
            <person name="Matsumoto Y."/>
            <person name="Kinjo T."/>
            <person name="Motooka D."/>
            <person name="Nabeya D."/>
            <person name="Jung N."/>
            <person name="Uechi K."/>
            <person name="Horii T."/>
            <person name="Iida T."/>
            <person name="Fujita J."/>
            <person name="Nakamura S."/>
        </authorList>
    </citation>
    <scope>NUCLEOTIDE SEQUENCE [LARGE SCALE GENOMIC DNA]</scope>
    <source>
        <strain evidence="6 8">JCM 15653</strain>
    </source>
</reference>
<keyword evidence="8" id="KW-1185">Reference proteome</keyword>
<dbReference type="GO" id="GO:0016020">
    <property type="term" value="C:membrane"/>
    <property type="evidence" value="ECO:0007669"/>
    <property type="project" value="InterPro"/>
</dbReference>
<dbReference type="EMBL" id="AP022579">
    <property type="protein sequence ID" value="BBX90960.1"/>
    <property type="molecule type" value="Genomic_DNA"/>
</dbReference>
<gene>
    <name evidence="7" type="ORF">H5U98_06885</name>
    <name evidence="6" type="ORF">MBOE_26090</name>
</gene>
<protein>
    <submittedName>
        <fullName evidence="7">Lipoprotein LpqH</fullName>
    </submittedName>
</protein>
<keyword evidence="4" id="KW-0564">Palmitate</keyword>
<dbReference type="InterPro" id="IPR008691">
    <property type="entry name" value="LpqH"/>
</dbReference>
<dbReference type="PROSITE" id="PS51257">
    <property type="entry name" value="PROKAR_LIPOPROTEIN"/>
    <property type="match status" value="1"/>
</dbReference>
<evidence type="ECO:0000313" key="8">
    <source>
        <dbReference type="Proteomes" id="UP000466683"/>
    </source>
</evidence>
<keyword evidence="2" id="KW-0732">Signal</keyword>
<evidence type="ECO:0000313" key="9">
    <source>
        <dbReference type="Proteomes" id="UP001162885"/>
    </source>
</evidence>
<evidence type="ECO:0000256" key="1">
    <source>
        <dbReference type="ARBA" id="ARBA00022475"/>
    </source>
</evidence>
<evidence type="ECO:0000256" key="3">
    <source>
        <dbReference type="ARBA" id="ARBA00023136"/>
    </source>
</evidence>
<keyword evidence="3" id="KW-0472">Membrane</keyword>
<dbReference type="EMBL" id="CP060016">
    <property type="protein sequence ID" value="UNC01113.1"/>
    <property type="molecule type" value="Genomic_DNA"/>
</dbReference>
<dbReference type="AlphaFoldDB" id="A0AAX3A0G6"/>
<keyword evidence="1" id="KW-1003">Cell membrane</keyword>
<dbReference type="RefSeq" id="WP_077742852.1">
    <property type="nucleotide sequence ID" value="NZ_AP022579.1"/>
</dbReference>